<keyword evidence="9" id="KW-0233">DNA recombination</keyword>
<dbReference type="GO" id="GO:0035861">
    <property type="term" value="C:site of double-strand break"/>
    <property type="evidence" value="ECO:0007669"/>
    <property type="project" value="TreeGrafter"/>
</dbReference>
<protein>
    <submittedName>
        <fullName evidence="15">Structural maintenance of chromosomes protein 6</fullName>
    </submittedName>
</protein>
<organism evidence="15 16">
    <name type="scientific">Massarina eburnea CBS 473.64</name>
    <dbReference type="NCBI Taxonomy" id="1395130"/>
    <lineage>
        <taxon>Eukaryota</taxon>
        <taxon>Fungi</taxon>
        <taxon>Dikarya</taxon>
        <taxon>Ascomycota</taxon>
        <taxon>Pezizomycotina</taxon>
        <taxon>Dothideomycetes</taxon>
        <taxon>Pleosporomycetidae</taxon>
        <taxon>Pleosporales</taxon>
        <taxon>Massarineae</taxon>
        <taxon>Massarinaceae</taxon>
        <taxon>Massarina</taxon>
    </lineage>
</organism>
<feature type="region of interest" description="Disordered" evidence="13">
    <location>
        <begin position="1"/>
        <end position="63"/>
    </location>
</feature>
<accession>A0A6A6S4K8</accession>
<evidence type="ECO:0000256" key="7">
    <source>
        <dbReference type="ARBA" id="ARBA00022840"/>
    </source>
</evidence>
<dbReference type="InterPro" id="IPR027417">
    <property type="entry name" value="P-loop_NTPase"/>
</dbReference>
<feature type="coiled-coil region" evidence="12">
    <location>
        <begin position="258"/>
        <end position="387"/>
    </location>
</feature>
<evidence type="ECO:0000259" key="14">
    <source>
        <dbReference type="Pfam" id="PF02463"/>
    </source>
</evidence>
<evidence type="ECO:0000256" key="6">
    <source>
        <dbReference type="ARBA" id="ARBA00022763"/>
    </source>
</evidence>
<dbReference type="Proteomes" id="UP000799753">
    <property type="component" value="Unassembled WGS sequence"/>
</dbReference>
<dbReference type="GO" id="GO:0003697">
    <property type="term" value="F:single-stranded DNA binding"/>
    <property type="evidence" value="ECO:0007669"/>
    <property type="project" value="TreeGrafter"/>
</dbReference>
<evidence type="ECO:0000256" key="8">
    <source>
        <dbReference type="ARBA" id="ARBA00023054"/>
    </source>
</evidence>
<comment type="similarity">
    <text evidence="3">Belongs to the SMC family. SMC6 subfamily.</text>
</comment>
<dbReference type="OrthoDB" id="10072614at2759"/>
<evidence type="ECO:0000313" key="16">
    <source>
        <dbReference type="Proteomes" id="UP000799753"/>
    </source>
</evidence>
<sequence>MAQVLSAKRPRGLTDHHRPSLNGIAGPSRHKRPRHSIDASEQGSSEDDETTSNAPANDADDAAYLRQTQLVEKSLGRSEKERNVPAEVGIIEEVRCTNFMCHDQLTVTLGPLINFIIGENGSGKSAVLTALTVCLGGKASATNRGQNLKAFIKSGKNHASLSVKLKNQGELAYKPDQFGDSIIVERHFSRVGGSGFKLKDQNGRIVSQKKADVEDVLDAFALQIDNPMNVLTQDMARQFLNTSTPKDKYKFFLKGTQLEALDNDYRQIALELDEQEAKAQTMEGDVKVLRNNFAEAVKKAKDAKRLEEARQDEKRFSDQAVWAKVQSEEQQLAEMQTEVDRIAQMIEERKATAEQESEVFANAERSLDQAKEAVAACEAEMQPTQNELAERKAEWGETRKRVLALKADERKLLSALEAGEKVVNTSQAGIENYRNKQAEADNGLHARKVQEYEDARRTYEERKTQWDGFDQNLTELRKQMHEAKKEVEHLEAKLRQKRDEMVQSRTKITDLEQEGRRWFDNYQNPAGLQRLLGAIDNETKFRERPVGPIGRHVELLKPEWGSILEKSFGATLEGFVVTCKDDRDLLSKIMKKLNYQATVFIGGKNRINTTGHEPDQQHLTWMRALKVNNDLVRNSLIINHFVDQVVLIENRADAMEYIRRRPDQRPNTKLVFCMSDTGRRRGHTIAPGSHVSPIEEFKGHFRMQADKGPQLQDERDNQTVIKREMADIQAEIRAAKARLDACDNNVNDHHKEKRGVKIRMDEAHDDMYRLEGEVSNSIPDAAMIEQLEGELADAQSNLEKEEEQFGDLTRELDKADAEARIHKGQLETLEDMVRECKSRLEKLNTRVATFSQRREQALRAKNIALEDVEAAERNKQEWEEKLEGQRKEVEKEEEIASRIVGRVPVPRGETHETLKAKVDRMAARRRERETQLGGSQEELLTIALEAKKVYHDAEKEIKNTAEVRRALKLALKHRQQRWKEFRQGITTRARIVFNYLLSERQFRGTLVVDHENQRLDINVQPDITVDNAAGRQTKTLSGGEKSFSTICLLLALWDAMGSPIRCLDEFDVFMDAANRDVSTTMIIKAARRAIGRQYILITPQSMNNSQIFMDDVKIIRMGAPERGQTSLNFGA</sequence>
<evidence type="ECO:0000256" key="12">
    <source>
        <dbReference type="SAM" id="Coils"/>
    </source>
</evidence>
<evidence type="ECO:0000256" key="13">
    <source>
        <dbReference type="SAM" id="MobiDB-lite"/>
    </source>
</evidence>
<feature type="coiled-coil region" evidence="12">
    <location>
        <begin position="784"/>
        <end position="895"/>
    </location>
</feature>
<dbReference type="GO" id="GO:0005524">
    <property type="term" value="F:ATP binding"/>
    <property type="evidence" value="ECO:0007669"/>
    <property type="project" value="UniProtKB-KW"/>
</dbReference>
<dbReference type="PANTHER" id="PTHR19306:SF6">
    <property type="entry name" value="STRUCTURAL MAINTENANCE OF CHROMOSOMES PROTEIN 6"/>
    <property type="match status" value="1"/>
</dbReference>
<dbReference type="EMBL" id="MU006783">
    <property type="protein sequence ID" value="KAF2641623.1"/>
    <property type="molecule type" value="Genomic_DNA"/>
</dbReference>
<keyword evidence="11" id="KW-0539">Nucleus</keyword>
<dbReference type="GO" id="GO:0000724">
    <property type="term" value="P:double-strand break repair via homologous recombination"/>
    <property type="evidence" value="ECO:0007669"/>
    <property type="project" value="TreeGrafter"/>
</dbReference>
<keyword evidence="7" id="KW-0067">ATP-binding</keyword>
<reference evidence="15" key="1">
    <citation type="journal article" date="2020" name="Stud. Mycol.">
        <title>101 Dothideomycetes genomes: a test case for predicting lifestyles and emergence of pathogens.</title>
        <authorList>
            <person name="Haridas S."/>
            <person name="Albert R."/>
            <person name="Binder M."/>
            <person name="Bloem J."/>
            <person name="Labutti K."/>
            <person name="Salamov A."/>
            <person name="Andreopoulos B."/>
            <person name="Baker S."/>
            <person name="Barry K."/>
            <person name="Bills G."/>
            <person name="Bluhm B."/>
            <person name="Cannon C."/>
            <person name="Castanera R."/>
            <person name="Culley D."/>
            <person name="Daum C."/>
            <person name="Ezra D."/>
            <person name="Gonzalez J."/>
            <person name="Henrissat B."/>
            <person name="Kuo A."/>
            <person name="Liang C."/>
            <person name="Lipzen A."/>
            <person name="Lutzoni F."/>
            <person name="Magnuson J."/>
            <person name="Mondo S."/>
            <person name="Nolan M."/>
            <person name="Ohm R."/>
            <person name="Pangilinan J."/>
            <person name="Park H.-J."/>
            <person name="Ramirez L."/>
            <person name="Alfaro M."/>
            <person name="Sun H."/>
            <person name="Tritt A."/>
            <person name="Yoshinaga Y."/>
            <person name="Zwiers L.-H."/>
            <person name="Turgeon B."/>
            <person name="Goodwin S."/>
            <person name="Spatafora J."/>
            <person name="Crous P."/>
            <person name="Grigoriev I."/>
        </authorList>
    </citation>
    <scope>NUCLEOTIDE SEQUENCE</scope>
    <source>
        <strain evidence="15">CBS 473.64</strain>
    </source>
</reference>
<evidence type="ECO:0000256" key="11">
    <source>
        <dbReference type="ARBA" id="ARBA00023242"/>
    </source>
</evidence>
<feature type="coiled-coil region" evidence="12">
    <location>
        <begin position="473"/>
        <end position="514"/>
    </location>
</feature>
<dbReference type="SUPFAM" id="SSF52540">
    <property type="entry name" value="P-loop containing nucleoside triphosphate hydrolases"/>
    <property type="match status" value="1"/>
</dbReference>
<proteinExistence type="inferred from homology"/>
<dbReference type="InterPro" id="IPR003395">
    <property type="entry name" value="RecF/RecN/SMC_N"/>
</dbReference>
<keyword evidence="6" id="KW-0227">DNA damage</keyword>
<comment type="subcellular location">
    <subcellularLocation>
        <location evidence="2">Chromosome</location>
    </subcellularLocation>
    <subcellularLocation>
        <location evidence="1">Nucleus</location>
    </subcellularLocation>
</comment>
<keyword evidence="10" id="KW-0234">DNA repair</keyword>
<evidence type="ECO:0000256" key="2">
    <source>
        <dbReference type="ARBA" id="ARBA00004286"/>
    </source>
</evidence>
<dbReference type="AlphaFoldDB" id="A0A6A6S4K8"/>
<keyword evidence="4" id="KW-0158">Chromosome</keyword>
<keyword evidence="16" id="KW-1185">Reference proteome</keyword>
<evidence type="ECO:0000256" key="5">
    <source>
        <dbReference type="ARBA" id="ARBA00022741"/>
    </source>
</evidence>
<gene>
    <name evidence="15" type="ORF">P280DRAFT_469214</name>
</gene>
<evidence type="ECO:0000256" key="10">
    <source>
        <dbReference type="ARBA" id="ARBA00023204"/>
    </source>
</evidence>
<dbReference type="GO" id="GO:0003684">
    <property type="term" value="F:damaged DNA binding"/>
    <property type="evidence" value="ECO:0007669"/>
    <property type="project" value="TreeGrafter"/>
</dbReference>
<dbReference type="Pfam" id="PF02463">
    <property type="entry name" value="SMC_N"/>
    <property type="match status" value="1"/>
</dbReference>
<evidence type="ECO:0000256" key="4">
    <source>
        <dbReference type="ARBA" id="ARBA00022454"/>
    </source>
</evidence>
<feature type="coiled-coil region" evidence="12">
    <location>
        <begin position="725"/>
        <end position="752"/>
    </location>
</feature>
<dbReference type="SUPFAM" id="SSF90257">
    <property type="entry name" value="Myosin rod fragments"/>
    <property type="match status" value="1"/>
</dbReference>
<evidence type="ECO:0000256" key="1">
    <source>
        <dbReference type="ARBA" id="ARBA00004123"/>
    </source>
</evidence>
<evidence type="ECO:0000256" key="9">
    <source>
        <dbReference type="ARBA" id="ARBA00023172"/>
    </source>
</evidence>
<keyword evidence="8 12" id="KW-0175">Coiled coil</keyword>
<dbReference type="GO" id="GO:0005634">
    <property type="term" value="C:nucleus"/>
    <property type="evidence" value="ECO:0007669"/>
    <property type="project" value="UniProtKB-SubCell"/>
</dbReference>
<dbReference type="PANTHER" id="PTHR19306">
    <property type="entry name" value="STRUCTURAL MAINTENANCE OF CHROMOSOMES 5,6 SMC5, SMC6"/>
    <property type="match status" value="1"/>
</dbReference>
<keyword evidence="5" id="KW-0547">Nucleotide-binding</keyword>
<feature type="domain" description="RecF/RecN/SMC N-terminal" evidence="14">
    <location>
        <begin position="91"/>
        <end position="1101"/>
    </location>
</feature>
<dbReference type="Gene3D" id="3.40.50.300">
    <property type="entry name" value="P-loop containing nucleotide triphosphate hydrolases"/>
    <property type="match status" value="2"/>
</dbReference>
<evidence type="ECO:0000313" key="15">
    <source>
        <dbReference type="EMBL" id="KAF2641623.1"/>
    </source>
</evidence>
<dbReference type="Gene3D" id="1.10.287.1490">
    <property type="match status" value="1"/>
</dbReference>
<name>A0A6A6S4K8_9PLEO</name>
<evidence type="ECO:0000256" key="3">
    <source>
        <dbReference type="ARBA" id="ARBA00006793"/>
    </source>
</evidence>
<dbReference type="GO" id="GO:0030915">
    <property type="term" value="C:Smc5-Smc6 complex"/>
    <property type="evidence" value="ECO:0007669"/>
    <property type="project" value="TreeGrafter"/>
</dbReference>